<evidence type="ECO:0000256" key="3">
    <source>
        <dbReference type="ARBA" id="ARBA00013081"/>
    </source>
</evidence>
<evidence type="ECO:0000259" key="10">
    <source>
        <dbReference type="PROSITE" id="PS51746"/>
    </source>
</evidence>
<protein>
    <recommendedName>
        <fullName evidence="3">protein-serine/threonine phosphatase</fullName>
        <ecNumber evidence="3">3.1.3.16</ecNumber>
    </recommendedName>
</protein>
<dbReference type="SMART" id="SM00332">
    <property type="entry name" value="PP2Cc"/>
    <property type="match status" value="1"/>
</dbReference>
<dbReference type="STRING" id="984486.A0A1E3QRU5"/>
<feature type="domain" description="PPM-type phosphatase" evidence="10">
    <location>
        <begin position="24"/>
        <end position="320"/>
    </location>
</feature>
<dbReference type="Gene3D" id="3.60.40.10">
    <property type="entry name" value="PPM-type phosphatase domain"/>
    <property type="match status" value="1"/>
</dbReference>
<dbReference type="PANTHER" id="PTHR13832:SF803">
    <property type="entry name" value="PROTEIN PHOSPHATASE 1G"/>
    <property type="match status" value="1"/>
</dbReference>
<evidence type="ECO:0000256" key="1">
    <source>
        <dbReference type="ARBA" id="ARBA00001936"/>
    </source>
</evidence>
<proteinExistence type="inferred from homology"/>
<keyword evidence="8" id="KW-0464">Manganese</keyword>
<comment type="cofactor">
    <cofactor evidence="1">
        <name>Mn(2+)</name>
        <dbReference type="ChEBI" id="CHEBI:29035"/>
    </cofactor>
</comment>
<dbReference type="InterPro" id="IPR015655">
    <property type="entry name" value="PP2C"/>
</dbReference>
<keyword evidence="6" id="KW-0460">Magnesium</keyword>
<dbReference type="EMBL" id="KV454430">
    <property type="protein sequence ID" value="ODQ80419.1"/>
    <property type="molecule type" value="Genomic_DNA"/>
</dbReference>
<dbReference type="SUPFAM" id="SSF81606">
    <property type="entry name" value="PP2C-like"/>
    <property type="match status" value="1"/>
</dbReference>
<evidence type="ECO:0000256" key="7">
    <source>
        <dbReference type="ARBA" id="ARBA00022912"/>
    </source>
</evidence>
<dbReference type="GO" id="GO:0046872">
    <property type="term" value="F:metal ion binding"/>
    <property type="evidence" value="ECO:0007669"/>
    <property type="project" value="UniProtKB-KW"/>
</dbReference>
<keyword evidence="5 9" id="KW-0378">Hydrolase</keyword>
<dbReference type="InterPro" id="IPR001932">
    <property type="entry name" value="PPM-type_phosphatase-like_dom"/>
</dbReference>
<dbReference type="GeneID" id="30148309"/>
<gene>
    <name evidence="11" type="ORF">BABINDRAFT_166751</name>
</gene>
<dbReference type="PANTHER" id="PTHR13832">
    <property type="entry name" value="PROTEIN PHOSPHATASE 2C"/>
    <property type="match status" value="1"/>
</dbReference>
<evidence type="ECO:0000256" key="4">
    <source>
        <dbReference type="ARBA" id="ARBA00022723"/>
    </source>
</evidence>
<evidence type="ECO:0000256" key="5">
    <source>
        <dbReference type="ARBA" id="ARBA00022801"/>
    </source>
</evidence>
<accession>A0A1E3QRU5</accession>
<evidence type="ECO:0000313" key="12">
    <source>
        <dbReference type="Proteomes" id="UP000094336"/>
    </source>
</evidence>
<dbReference type="InterPro" id="IPR000222">
    <property type="entry name" value="PP2C_BS"/>
</dbReference>
<dbReference type="EC" id="3.1.3.16" evidence="3"/>
<keyword evidence="12" id="KW-1185">Reference proteome</keyword>
<keyword evidence="4" id="KW-0479">Metal-binding</keyword>
<organism evidence="11 12">
    <name type="scientific">Babjeviella inositovora NRRL Y-12698</name>
    <dbReference type="NCBI Taxonomy" id="984486"/>
    <lineage>
        <taxon>Eukaryota</taxon>
        <taxon>Fungi</taxon>
        <taxon>Dikarya</taxon>
        <taxon>Ascomycota</taxon>
        <taxon>Saccharomycotina</taxon>
        <taxon>Pichiomycetes</taxon>
        <taxon>Serinales incertae sedis</taxon>
        <taxon>Babjeviella</taxon>
    </lineage>
</organism>
<comment type="similarity">
    <text evidence="2 9">Belongs to the PP2C family.</text>
</comment>
<dbReference type="InterPro" id="IPR036457">
    <property type="entry name" value="PPM-type-like_dom_sf"/>
</dbReference>
<evidence type="ECO:0000256" key="6">
    <source>
        <dbReference type="ARBA" id="ARBA00022842"/>
    </source>
</evidence>
<dbReference type="Pfam" id="PF00481">
    <property type="entry name" value="PP2C"/>
    <property type="match status" value="1"/>
</dbReference>
<dbReference type="GO" id="GO:0004722">
    <property type="term" value="F:protein serine/threonine phosphatase activity"/>
    <property type="evidence" value="ECO:0007669"/>
    <property type="project" value="UniProtKB-EC"/>
</dbReference>
<dbReference type="PROSITE" id="PS51746">
    <property type="entry name" value="PPM_2"/>
    <property type="match status" value="1"/>
</dbReference>
<keyword evidence="7 9" id="KW-0904">Protein phosphatase</keyword>
<dbReference type="CDD" id="cd00143">
    <property type="entry name" value="PP2Cc"/>
    <property type="match status" value="1"/>
</dbReference>
<evidence type="ECO:0000256" key="9">
    <source>
        <dbReference type="RuleBase" id="RU003465"/>
    </source>
</evidence>
<dbReference type="Proteomes" id="UP000094336">
    <property type="component" value="Unassembled WGS sequence"/>
</dbReference>
<dbReference type="AlphaFoldDB" id="A0A1E3QRU5"/>
<dbReference type="PROSITE" id="PS01032">
    <property type="entry name" value="PPM_1"/>
    <property type="match status" value="1"/>
</dbReference>
<evidence type="ECO:0000313" key="11">
    <source>
        <dbReference type="EMBL" id="ODQ80419.1"/>
    </source>
</evidence>
<evidence type="ECO:0000256" key="2">
    <source>
        <dbReference type="ARBA" id="ARBA00006702"/>
    </source>
</evidence>
<dbReference type="OrthoDB" id="10264738at2759"/>
<evidence type="ECO:0000256" key="8">
    <source>
        <dbReference type="ARBA" id="ARBA00023211"/>
    </source>
</evidence>
<reference evidence="12" key="1">
    <citation type="submission" date="2016-05" db="EMBL/GenBank/DDBJ databases">
        <title>Comparative genomics of biotechnologically important yeasts.</title>
        <authorList>
            <consortium name="DOE Joint Genome Institute"/>
            <person name="Riley R."/>
            <person name="Haridas S."/>
            <person name="Wolfe K.H."/>
            <person name="Lopes M.R."/>
            <person name="Hittinger C.T."/>
            <person name="Goker M."/>
            <person name="Salamov A."/>
            <person name="Wisecaver J."/>
            <person name="Long T.M."/>
            <person name="Aerts A.L."/>
            <person name="Barry K."/>
            <person name="Choi C."/>
            <person name="Clum A."/>
            <person name="Coughlan A.Y."/>
            <person name="Deshpande S."/>
            <person name="Douglass A.P."/>
            <person name="Hanson S.J."/>
            <person name="Klenk H.-P."/>
            <person name="Labutti K."/>
            <person name="Lapidus A."/>
            <person name="Lindquist E."/>
            <person name="Lipzen A."/>
            <person name="Meier-Kolthoff J.P."/>
            <person name="Ohm R.A."/>
            <person name="Otillar R.P."/>
            <person name="Pangilinan J."/>
            <person name="Peng Y."/>
            <person name="Rokas A."/>
            <person name="Rosa C.A."/>
            <person name="Scheuner C."/>
            <person name="Sibirny A.A."/>
            <person name="Slot J.C."/>
            <person name="Stielow J.B."/>
            <person name="Sun H."/>
            <person name="Kurtzman C.P."/>
            <person name="Blackwell M."/>
            <person name="Grigoriev I.V."/>
            <person name="Jeffries T.W."/>
        </authorList>
    </citation>
    <scope>NUCLEOTIDE SEQUENCE [LARGE SCALE GENOMIC DNA]</scope>
    <source>
        <strain evidence="12">NRRL Y-12698</strain>
    </source>
</reference>
<dbReference type="RefSeq" id="XP_018985747.1">
    <property type="nucleotide sequence ID" value="XM_019130456.1"/>
</dbReference>
<name>A0A1E3QRU5_9ASCO</name>
<sequence>MGQFASHSVDEKSLETKHTSASLTTSIGSMQGYRVTMEDAHCLAHDASIHPDFEISIFGVFDGHGGKKSAKYVSEVLPCLLMKRLLARFHNLLEGTSGDLLERLGKIEAQIDYLKFLRDCFFKVDSALLEQNFNSGSTAVVALLVNRRLVVANVGDSRCYVSVNGIAKSLSYDHKPNNVGELMRIHRSGGFVAMNRVNGVLALSRAFGDFGFKAGLMSVPGPNGKRHAVVRIPPEETPVTCEPEVIVHTLGRLDEFLVLACDGIWDCYKNQTLNNEIRDWILKGKSLQEICQIVLDNSLGMANNVTGIGYDNMTIMLVALHQREGSVEAWYDEMIEKLSKRRGLI</sequence>